<evidence type="ECO:0000259" key="12">
    <source>
        <dbReference type="PROSITE" id="PS51166"/>
    </source>
</evidence>
<dbReference type="InterPro" id="IPR032473">
    <property type="entry name" value="Argonaute_Mid_dom"/>
</dbReference>
<dbReference type="Gene3D" id="2.60.40.1180">
    <property type="entry name" value="Golgi alpha-mannosidase II"/>
    <property type="match status" value="1"/>
</dbReference>
<dbReference type="SUPFAM" id="SSF101690">
    <property type="entry name" value="PAZ domain"/>
    <property type="match status" value="1"/>
</dbReference>
<dbReference type="InterPro" id="IPR017853">
    <property type="entry name" value="GH"/>
</dbReference>
<dbReference type="GO" id="GO:0003676">
    <property type="term" value="F:nucleic acid binding"/>
    <property type="evidence" value="ECO:0007669"/>
    <property type="project" value="InterPro"/>
</dbReference>
<keyword evidence="5" id="KW-0479">Metal-binding</keyword>
<keyword evidence="6" id="KW-0106">Calcium</keyword>
<dbReference type="Gene3D" id="2.170.260.10">
    <property type="entry name" value="paz domain"/>
    <property type="match status" value="1"/>
</dbReference>
<comment type="caution">
    <text evidence="13">The sequence shown here is derived from an EMBL/GenBank/DDBJ whole genome shotgun (WGS) entry which is preliminary data.</text>
</comment>
<dbReference type="PROSITE" id="PS51166">
    <property type="entry name" value="CBM20"/>
    <property type="match status" value="3"/>
</dbReference>
<evidence type="ECO:0000259" key="11">
    <source>
        <dbReference type="PROSITE" id="PS50822"/>
    </source>
</evidence>
<feature type="domain" description="CBM20" evidence="12">
    <location>
        <begin position="1400"/>
        <end position="1507"/>
    </location>
</feature>
<dbReference type="Pfam" id="PF08699">
    <property type="entry name" value="ArgoL1"/>
    <property type="match status" value="1"/>
</dbReference>
<comment type="catalytic activity">
    <reaction evidence="1">
        <text>Endohydrolysis of (1-&gt;4)-alpha-D-glucosidic linkages in polysaccharides containing three or more (1-&gt;4)-alpha-linked D-glucose units.</text>
        <dbReference type="EC" id="3.2.1.1"/>
    </reaction>
</comment>
<evidence type="ECO:0000256" key="1">
    <source>
        <dbReference type="ARBA" id="ARBA00000548"/>
    </source>
</evidence>
<dbReference type="InterPro" id="IPR013783">
    <property type="entry name" value="Ig-like_fold"/>
</dbReference>
<sequence>MCRNYPTHKPRAFYFPEGRREVPECAIELWRGFFQSVRPTMFGMMVNIDTTMTAVYKSGPMIDIAMTLLGLRNVADLRLTEREANFHKLKEYFVGRRVTTETTGQKTKTIYGLVSAPVGRIKFSLKDGREMSIEVGGSEIFVRQLRYGSLFGVRLSPVEVTDAIIVPPEICSLKPGQFYRKKLTSTATRTAVAFATQRPGDRMKTISQGVAVNNGVVRSPVSDLFPHLSSASDTIVQLQGYGQSPYVLDAQMSISTAAVEISATLFKAPKLESQSAQITPTNGSWNILGHKFKKAETLNSWVLINYDAHHIRERDIQATAEALIKACVKLGMKVNPDPLVRIGNPQNPEEVLDAVYAYAYSIQRQIDLIVVLLPSKAEEIRYRVKHWGDTKYGIRTSCLREEKLMPNLRRPDDNQYLNNVAIKLNARLGGHYVLPITTCLERIKQEPFMVLGADVAHPGPGTNRPSIASLVFSWDRDATKYIALTDIQAPRLEMIENLQSLMKEALGVYFEKNNTLKRIIFYRDGVSEAEMDTVKSFEIAAVKAACKELWEERGFNPKDLPQLTFIVVVKRHHVIFVPKPNSDAVLDRKTGNCVAGLVVDRLRSPFSGGRDFFLQSHGAIQGTSRPGHYTVLEDECFGYNMPFLQQLSFELCHVYAKATRSVSIPAPVYYADLVCGRAKFHFDPNAGVDFDALFDWPWDSVASECVSVLGPAGYGYVQVSPATEHIQGSQWWTDYQTVSYKLESKRGTRGQFANMVASCKSAGVDVIVDVVFNHMSTGSGVGFAGSRYDKYDYPAVPYTSSNFHYCSGSSASQISDYSNAYNVQFCELAGLSDLAQEQPVVQSKIAAMLNDLLSLGVAGFRIDAAKHMVDADIASILSKLLYPFYDTQEVIYGQGEAVQPSQYVTSGNVIEFRATTSVLLHFTGSSGGIASLLYPTPMGSAWGFVDSSVATFIMANQDTERNGQSLTYTSPNNAYLLSAIFMLGYNYGTPTVYSGFNFSGFDDGAPQNSQGYTNTVKCFSNGWRCEHRWPAILNMVGFHNAVSDKAVTNVQFGNTQQLAFERNGTGFLIINNAGSTWSNTWSTTLPAGTYCDILHSDSIVSGPCSGPSYVVSSSGLFSASVAPYDGIALVIGVTGNGSPDKSASTVASPSPSPSANSVTVNFVETASSGPGDVIKVCGSLAQLGLWSATSAIALSETTSGWQLSMTLSPGTYFEYKFIRVSDNGAVNWESGSNRMYTTPSAGNVVTLYGAFGSTQSSSSAGKGSVSSTGQPPNAVGSTQAAASSASSTLPTSPTSTSTSTPPSSTAVTVNFVETASRSYGDTVKICGSISQLGSWDSSAALALSPTSSSSNGDWQLSTMLPPGTYFEYKFMRVSSGGRIGGHALWHVWIDARQHCFDQRTGRDHIVVVPFLLRGDGHFIETASAASAEVIKLVGSTSELGNWTPAAAVALSNSGNVWSVTLVLPANTAIQYKFIRVRGNTASWESDPNRSYTTLSAGSTDTLSSSFR</sequence>
<feature type="region of interest" description="Disordered" evidence="10">
    <location>
        <begin position="1486"/>
        <end position="1507"/>
    </location>
</feature>
<dbReference type="SMART" id="SM00642">
    <property type="entry name" value="Aamy"/>
    <property type="match status" value="1"/>
</dbReference>
<dbReference type="Pfam" id="PF00128">
    <property type="entry name" value="Alpha-amylase"/>
    <property type="match status" value="1"/>
</dbReference>
<evidence type="ECO:0000256" key="8">
    <source>
        <dbReference type="ARBA" id="ARBA00023326"/>
    </source>
</evidence>
<dbReference type="Pfam" id="PF02806">
    <property type="entry name" value="Alpha-amylase_C"/>
    <property type="match status" value="1"/>
</dbReference>
<dbReference type="InterPro" id="IPR036397">
    <property type="entry name" value="RNaseH_sf"/>
</dbReference>
<name>A0AAD2HP80_9AGAR</name>
<dbReference type="EMBL" id="CAVNYO010000436">
    <property type="protein sequence ID" value="CAK5279472.1"/>
    <property type="molecule type" value="Genomic_DNA"/>
</dbReference>
<dbReference type="GO" id="GO:0004556">
    <property type="term" value="F:alpha-amylase activity"/>
    <property type="evidence" value="ECO:0007669"/>
    <property type="project" value="UniProtKB-EC"/>
</dbReference>
<dbReference type="InterPro" id="IPR014811">
    <property type="entry name" value="ArgoL1"/>
</dbReference>
<dbReference type="Gene3D" id="3.30.420.10">
    <property type="entry name" value="Ribonuclease H-like superfamily/Ribonuclease H"/>
    <property type="match status" value="1"/>
</dbReference>
<dbReference type="InterPro" id="IPR006047">
    <property type="entry name" value="GH13_cat_dom"/>
</dbReference>
<dbReference type="GO" id="GO:0000272">
    <property type="term" value="P:polysaccharide catabolic process"/>
    <property type="evidence" value="ECO:0007669"/>
    <property type="project" value="UniProtKB-KW"/>
</dbReference>
<gene>
    <name evidence="13" type="ORF">MYCIT1_LOCUS29527</name>
</gene>
<accession>A0AAD2HP80</accession>
<dbReference type="InterPro" id="IPR013784">
    <property type="entry name" value="Carb-bd-like_fold"/>
</dbReference>
<dbReference type="InterPro" id="IPR006048">
    <property type="entry name" value="A-amylase/branching_C"/>
</dbReference>
<feature type="domain" description="CBM20" evidence="12">
    <location>
        <begin position="1152"/>
        <end position="1253"/>
    </location>
</feature>
<dbReference type="CDD" id="cd11317">
    <property type="entry name" value="AmyAc_bac_euk_AmyA"/>
    <property type="match status" value="1"/>
</dbReference>
<dbReference type="SUPFAM" id="SSF49452">
    <property type="entry name" value="Starch-binding domain-like"/>
    <property type="match status" value="3"/>
</dbReference>
<dbReference type="InterPro" id="IPR036085">
    <property type="entry name" value="PAZ_dom_sf"/>
</dbReference>
<dbReference type="SUPFAM" id="SSF51011">
    <property type="entry name" value="Glycosyl hydrolase domain"/>
    <property type="match status" value="1"/>
</dbReference>
<evidence type="ECO:0000256" key="5">
    <source>
        <dbReference type="ARBA" id="ARBA00022723"/>
    </source>
</evidence>
<dbReference type="SMART" id="SM00950">
    <property type="entry name" value="Piwi"/>
    <property type="match status" value="1"/>
</dbReference>
<dbReference type="PANTHER" id="PTHR22891">
    <property type="entry name" value="EUKARYOTIC TRANSLATION INITIATION FACTOR 2C"/>
    <property type="match status" value="1"/>
</dbReference>
<dbReference type="GO" id="GO:0046872">
    <property type="term" value="F:metal ion binding"/>
    <property type="evidence" value="ECO:0007669"/>
    <property type="project" value="UniProtKB-KW"/>
</dbReference>
<dbReference type="Gene3D" id="3.20.20.80">
    <property type="entry name" value="Glycosidases"/>
    <property type="match status" value="1"/>
</dbReference>
<evidence type="ECO:0000256" key="4">
    <source>
        <dbReference type="ARBA" id="ARBA00012595"/>
    </source>
</evidence>
<dbReference type="Pfam" id="PF02171">
    <property type="entry name" value="Piwi"/>
    <property type="match status" value="1"/>
</dbReference>
<dbReference type="Gene3D" id="3.40.50.2300">
    <property type="match status" value="1"/>
</dbReference>
<feature type="region of interest" description="Disordered" evidence="10">
    <location>
        <begin position="1256"/>
        <end position="1305"/>
    </location>
</feature>
<dbReference type="InterPro" id="IPR012337">
    <property type="entry name" value="RNaseH-like_sf"/>
</dbReference>
<dbReference type="SUPFAM" id="SSF51445">
    <property type="entry name" value="(Trans)glycosidases"/>
    <property type="match status" value="1"/>
</dbReference>
<dbReference type="PRINTS" id="PR00110">
    <property type="entry name" value="ALPHAAMYLASE"/>
</dbReference>
<organism evidence="13 14">
    <name type="scientific">Mycena citricolor</name>
    <dbReference type="NCBI Taxonomy" id="2018698"/>
    <lineage>
        <taxon>Eukaryota</taxon>
        <taxon>Fungi</taxon>
        <taxon>Dikarya</taxon>
        <taxon>Basidiomycota</taxon>
        <taxon>Agaricomycotina</taxon>
        <taxon>Agaricomycetes</taxon>
        <taxon>Agaricomycetidae</taxon>
        <taxon>Agaricales</taxon>
        <taxon>Marasmiineae</taxon>
        <taxon>Mycenaceae</taxon>
        <taxon>Mycena</taxon>
    </lineage>
</organism>
<dbReference type="SMART" id="SM01163">
    <property type="entry name" value="DUF1785"/>
    <property type="match status" value="1"/>
</dbReference>
<evidence type="ECO:0000256" key="7">
    <source>
        <dbReference type="ARBA" id="ARBA00023277"/>
    </source>
</evidence>
<comment type="similarity">
    <text evidence="3 9">Belongs to the glycosyl hydrolase 13 family.</text>
</comment>
<evidence type="ECO:0000313" key="14">
    <source>
        <dbReference type="Proteomes" id="UP001295794"/>
    </source>
</evidence>
<reference evidence="13" key="1">
    <citation type="submission" date="2023-11" db="EMBL/GenBank/DDBJ databases">
        <authorList>
            <person name="De Vega J J."/>
            <person name="De Vega J J."/>
        </authorList>
    </citation>
    <scope>NUCLEOTIDE SEQUENCE</scope>
</reference>
<dbReference type="InterPro" id="IPR013780">
    <property type="entry name" value="Glyco_hydro_b"/>
</dbReference>
<keyword evidence="7" id="KW-0119">Carbohydrate metabolism</keyword>
<dbReference type="Gene3D" id="2.60.40.10">
    <property type="entry name" value="Immunoglobulins"/>
    <property type="match status" value="3"/>
</dbReference>
<keyword evidence="14" id="KW-1185">Reference proteome</keyword>
<protein>
    <recommendedName>
        <fullName evidence="4">alpha-amylase</fullName>
        <ecNumber evidence="4">3.2.1.1</ecNumber>
    </recommendedName>
</protein>
<evidence type="ECO:0000256" key="10">
    <source>
        <dbReference type="SAM" id="MobiDB-lite"/>
    </source>
</evidence>
<comment type="cofactor">
    <cofactor evidence="2">
        <name>Ca(2+)</name>
        <dbReference type="ChEBI" id="CHEBI:29108"/>
    </cofactor>
</comment>
<evidence type="ECO:0000256" key="6">
    <source>
        <dbReference type="ARBA" id="ARBA00022837"/>
    </source>
</evidence>
<dbReference type="GO" id="GO:2001070">
    <property type="term" value="F:starch binding"/>
    <property type="evidence" value="ECO:0007669"/>
    <property type="project" value="InterPro"/>
</dbReference>
<dbReference type="InterPro" id="IPR006046">
    <property type="entry name" value="Alpha_amylase"/>
</dbReference>
<dbReference type="PROSITE" id="PS50822">
    <property type="entry name" value="PIWI"/>
    <property type="match status" value="1"/>
</dbReference>
<dbReference type="SUPFAM" id="SSF53098">
    <property type="entry name" value="Ribonuclease H-like"/>
    <property type="match status" value="1"/>
</dbReference>
<dbReference type="Proteomes" id="UP001295794">
    <property type="component" value="Unassembled WGS sequence"/>
</dbReference>
<feature type="compositionally biased region" description="Low complexity" evidence="10">
    <location>
        <begin position="1256"/>
        <end position="1269"/>
    </location>
</feature>
<feature type="domain" description="CBM20" evidence="12">
    <location>
        <begin position="1301"/>
        <end position="1403"/>
    </location>
</feature>
<dbReference type="Pfam" id="PF00686">
    <property type="entry name" value="CBM_20"/>
    <property type="match status" value="3"/>
</dbReference>
<dbReference type="EC" id="3.2.1.1" evidence="4"/>
<proteinExistence type="inferred from homology"/>
<evidence type="ECO:0000313" key="13">
    <source>
        <dbReference type="EMBL" id="CAK5279472.1"/>
    </source>
</evidence>
<dbReference type="InterPro" id="IPR031319">
    <property type="entry name" value="A-amylase_C"/>
</dbReference>
<feature type="compositionally biased region" description="Low complexity" evidence="10">
    <location>
        <begin position="1277"/>
        <end position="1305"/>
    </location>
</feature>
<evidence type="ECO:0000256" key="2">
    <source>
        <dbReference type="ARBA" id="ARBA00001913"/>
    </source>
</evidence>
<keyword evidence="8" id="KW-0624">Polysaccharide degradation</keyword>
<evidence type="ECO:0000256" key="3">
    <source>
        <dbReference type="ARBA" id="ARBA00008061"/>
    </source>
</evidence>
<evidence type="ECO:0000256" key="9">
    <source>
        <dbReference type="RuleBase" id="RU003615"/>
    </source>
</evidence>
<dbReference type="SMART" id="SM01065">
    <property type="entry name" value="CBM_2"/>
    <property type="match status" value="3"/>
</dbReference>
<dbReference type="Pfam" id="PF16487">
    <property type="entry name" value="ArgoMid"/>
    <property type="match status" value="1"/>
</dbReference>
<dbReference type="InterPro" id="IPR003165">
    <property type="entry name" value="Piwi"/>
</dbReference>
<dbReference type="InterPro" id="IPR002044">
    <property type="entry name" value="CBM20"/>
</dbReference>
<feature type="domain" description="Piwi" evidence="11">
    <location>
        <begin position="368"/>
        <end position="683"/>
    </location>
</feature>
<dbReference type="SMART" id="SM00632">
    <property type="entry name" value="Aamy_C"/>
    <property type="match status" value="1"/>
</dbReference>